<dbReference type="InterPro" id="IPR046524">
    <property type="entry name" value="DUF6701"/>
</dbReference>
<dbReference type="PROSITE" id="PS50025">
    <property type="entry name" value="LAM_G_DOMAIN"/>
    <property type="match status" value="1"/>
</dbReference>
<dbReference type="InterPro" id="IPR013320">
    <property type="entry name" value="ConA-like_dom_sf"/>
</dbReference>
<evidence type="ECO:0000256" key="2">
    <source>
        <dbReference type="ARBA" id="ARBA00022723"/>
    </source>
</evidence>
<organism evidence="7">
    <name type="scientific">hydrothermal vent metagenome</name>
    <dbReference type="NCBI Taxonomy" id="652676"/>
    <lineage>
        <taxon>unclassified sequences</taxon>
        <taxon>metagenomes</taxon>
        <taxon>ecological metagenomes</taxon>
    </lineage>
</organism>
<evidence type="ECO:0000256" key="1">
    <source>
        <dbReference type="ARBA" id="ARBA00001913"/>
    </source>
</evidence>
<dbReference type="Pfam" id="PF13385">
    <property type="entry name" value="Laminin_G_3"/>
    <property type="match status" value="2"/>
</dbReference>
<dbReference type="SMART" id="SM00560">
    <property type="entry name" value="LamGL"/>
    <property type="match status" value="1"/>
</dbReference>
<accession>A0A3B1BCP5</accession>
<protein>
    <submittedName>
        <fullName evidence="7">MSHA biogenesis protein MshQ</fullName>
    </submittedName>
</protein>
<keyword evidence="2" id="KW-0479">Metal-binding</keyword>
<comment type="cofactor">
    <cofactor evidence="1">
        <name>Ca(2+)</name>
        <dbReference type="ChEBI" id="CHEBI:29108"/>
    </cofactor>
</comment>
<dbReference type="GO" id="GO:0046872">
    <property type="term" value="F:metal ion binding"/>
    <property type="evidence" value="ECO:0007669"/>
    <property type="project" value="UniProtKB-KW"/>
</dbReference>
<evidence type="ECO:0000256" key="5">
    <source>
        <dbReference type="ARBA" id="ARBA00023157"/>
    </source>
</evidence>
<dbReference type="Pfam" id="PF20419">
    <property type="entry name" value="DUF6701"/>
    <property type="match status" value="1"/>
</dbReference>
<dbReference type="InterPro" id="IPR051360">
    <property type="entry name" value="Neuronal_Pentraxin_Related"/>
</dbReference>
<dbReference type="Gene3D" id="2.60.120.200">
    <property type="match status" value="2"/>
</dbReference>
<dbReference type="PANTHER" id="PTHR19277:SF125">
    <property type="entry name" value="B6"/>
    <property type="match status" value="1"/>
</dbReference>
<sequence>MLALLLTNTATLAGTYIDSVETFSWIDPASHTDVIWTRASGSNECSGPSATTDDDITQELSLGFTFNFGGVNYTTVRIMSNGRLQFNNTYCGYGTQSTSTPRTYPYPMPDTRLVRTLRGYGGDLDPSAGGTVRYAMLGSAPNRYFVATFSAVPEWSAGGSSFDVQVILYESGEFVYQFGSISNPTQGHPQIGWEVSTDDYQLYDYNTMTDLANTAFRFSSHSPSPQTYYNMDELIWDGTANEILDGSGNNNHGNQVGAADTTTPGYLCRAGDFNTNNDALDSQLNVRDGIGVKGTMTFWYNSSANWSSSNRMLFDGSRNAGGSGSDKYFFLVKRTNGRLRFVLEDSNDADLVVQTGDNNFASGSWHHVAVTWDISNDADWLQIYVDGSRQATNRGDRNGPLNITGLLGSLNSLYFGDNRTNGVGGSYYSSNPAGGLLDETRIYTEALSASQINDDMNLTHGCLLANWYMDEAAWNGTASEVVDRAGHGYHGTGINSVTTGGSSISEWAIASNPGTCRYGNFDGSDDYVALSGFPNLTDSFTITAWIKPDAINYDQRIFVDDENNSGGFAFSLGDPGDGRLRFFSRNVNPISLDSSAAITTGTWYFVTAVHDASARTRQIYVNASAVTSASSYTGSWGSDNGTASIGGETDAAGSEAVANWRFDGNIDEVRVYDKALSQAEIATIMAETHACTIISTLDHIEIQHDGSALTCEPESITLRTCADASCSTLYTGDVSVTLSPTGWIGGDTQTITGGTSILQLRHTTVETVTLDVSSSSPSENFATSCLNTSDSSSSCSLAFYDSGFIYSIPTQISCEKSASITVSAVRKDDASQQCVPTFANRNETINFWTQYESPGTGTNVLTLDNGTNDYPLATDPPGTGVLLSFDGNGQATINVTYPDAGRLSLHSQFDGSGSEAGLVMAGSTMWVTKPAMLHVTTTPSCNSDYGNCNTFAVAGSGFALTVSAACADYTVTPNFVHDTISLTHSIVDPAGSNGLLGINGTSIASGGEVTINNQSISEVGVFKIKAALGSNYLEEAVIGDDTVNTSEGIGRFYPSYFTVSRVQSCDIDNFTYSDHPFITVGVKVFNSLGAQINNYISVFVRSPSISDNGTSGGSFSNNTFDSSNFTIPIGSGDNGTLAGVAYTFDNKNTVSTDIPLLVTDTDGVNGSAPVINVYSGRLNIENAFGSELDDLAVPVTVQYFNGNSYVTNALDSNCSTISLSLSDPDATDSLTAGTGGSAGQTCLWDDDAESGSNNCSASSILPGPVSEQFAEPPVAGNFNSWLKAPGAGNTGNMDITGTAPVWLQYDWNGGGLIDPGGRASFGLFRGDDRIIYWREQF</sequence>
<evidence type="ECO:0000256" key="3">
    <source>
        <dbReference type="ARBA" id="ARBA00022729"/>
    </source>
</evidence>
<keyword evidence="3" id="KW-0732">Signal</keyword>
<name>A0A3B1BCP5_9ZZZZ</name>
<keyword evidence="4" id="KW-0106">Calcium</keyword>
<proteinExistence type="predicted"/>
<dbReference type="SUPFAM" id="SSF49899">
    <property type="entry name" value="Concanavalin A-like lectins/glucanases"/>
    <property type="match status" value="2"/>
</dbReference>
<evidence type="ECO:0000313" key="7">
    <source>
        <dbReference type="EMBL" id="VAX08160.1"/>
    </source>
</evidence>
<gene>
    <name evidence="7" type="ORF">MNBD_GAMMA25-442</name>
</gene>
<dbReference type="EMBL" id="UOFY01000027">
    <property type="protein sequence ID" value="VAX08160.1"/>
    <property type="molecule type" value="Genomic_DNA"/>
</dbReference>
<reference evidence="7" key="1">
    <citation type="submission" date="2018-06" db="EMBL/GenBank/DDBJ databases">
        <authorList>
            <person name="Zhirakovskaya E."/>
        </authorList>
    </citation>
    <scope>NUCLEOTIDE SEQUENCE</scope>
</reference>
<dbReference type="InterPro" id="IPR001791">
    <property type="entry name" value="Laminin_G"/>
</dbReference>
<dbReference type="InterPro" id="IPR006558">
    <property type="entry name" value="LamG-like"/>
</dbReference>
<evidence type="ECO:0000259" key="6">
    <source>
        <dbReference type="PROSITE" id="PS50025"/>
    </source>
</evidence>
<keyword evidence="5" id="KW-1015">Disulfide bond</keyword>
<dbReference type="PANTHER" id="PTHR19277">
    <property type="entry name" value="PENTRAXIN"/>
    <property type="match status" value="1"/>
</dbReference>
<evidence type="ECO:0000256" key="4">
    <source>
        <dbReference type="ARBA" id="ARBA00022837"/>
    </source>
</evidence>
<feature type="domain" description="Laminin G" evidence="6">
    <location>
        <begin position="270"/>
        <end position="462"/>
    </location>
</feature>